<evidence type="ECO:0000256" key="1">
    <source>
        <dbReference type="ARBA" id="ARBA00004651"/>
    </source>
</evidence>
<proteinExistence type="inferred from homology"/>
<dbReference type="InterPro" id="IPR035906">
    <property type="entry name" value="MetI-like_sf"/>
</dbReference>
<dbReference type="GO" id="GO:0005886">
    <property type="term" value="C:plasma membrane"/>
    <property type="evidence" value="ECO:0007669"/>
    <property type="project" value="UniProtKB-SubCell"/>
</dbReference>
<dbReference type="PROSITE" id="PS50928">
    <property type="entry name" value="ABC_TM1"/>
    <property type="match status" value="1"/>
</dbReference>
<dbReference type="GO" id="GO:0055085">
    <property type="term" value="P:transmembrane transport"/>
    <property type="evidence" value="ECO:0007669"/>
    <property type="project" value="InterPro"/>
</dbReference>
<dbReference type="EMBL" id="FMYM01000002">
    <property type="protein sequence ID" value="SDB87855.1"/>
    <property type="molecule type" value="Genomic_DNA"/>
</dbReference>
<feature type="transmembrane region" description="Helical" evidence="7">
    <location>
        <begin position="140"/>
        <end position="164"/>
    </location>
</feature>
<keyword evidence="4 7" id="KW-0812">Transmembrane</keyword>
<dbReference type="Proteomes" id="UP000242662">
    <property type="component" value="Unassembled WGS sequence"/>
</dbReference>
<evidence type="ECO:0000256" key="5">
    <source>
        <dbReference type="ARBA" id="ARBA00022989"/>
    </source>
</evidence>
<dbReference type="SUPFAM" id="SSF161098">
    <property type="entry name" value="MetI-like"/>
    <property type="match status" value="1"/>
</dbReference>
<evidence type="ECO:0000256" key="3">
    <source>
        <dbReference type="ARBA" id="ARBA00022475"/>
    </source>
</evidence>
<dbReference type="InterPro" id="IPR045621">
    <property type="entry name" value="BPD_transp_1_N"/>
</dbReference>
<organism evidence="9 10">
    <name type="scientific">Shouchella lonarensis</name>
    <dbReference type="NCBI Taxonomy" id="1464122"/>
    <lineage>
        <taxon>Bacteria</taxon>
        <taxon>Bacillati</taxon>
        <taxon>Bacillota</taxon>
        <taxon>Bacilli</taxon>
        <taxon>Bacillales</taxon>
        <taxon>Bacillaceae</taxon>
        <taxon>Shouchella</taxon>
    </lineage>
</organism>
<keyword evidence="3" id="KW-1003">Cell membrane</keyword>
<evidence type="ECO:0000259" key="8">
    <source>
        <dbReference type="PROSITE" id="PS50928"/>
    </source>
</evidence>
<name>A0A1G6H1S3_9BACI</name>
<evidence type="ECO:0000256" key="6">
    <source>
        <dbReference type="ARBA" id="ARBA00023136"/>
    </source>
</evidence>
<dbReference type="NCBIfam" id="NF045472">
    <property type="entry name" value="Opp4B"/>
    <property type="match status" value="1"/>
</dbReference>
<feature type="transmembrane region" description="Helical" evidence="7">
    <location>
        <begin position="287"/>
        <end position="313"/>
    </location>
</feature>
<evidence type="ECO:0000256" key="4">
    <source>
        <dbReference type="ARBA" id="ARBA00022692"/>
    </source>
</evidence>
<dbReference type="CDD" id="cd06261">
    <property type="entry name" value="TM_PBP2"/>
    <property type="match status" value="1"/>
</dbReference>
<evidence type="ECO:0000256" key="2">
    <source>
        <dbReference type="ARBA" id="ARBA00022448"/>
    </source>
</evidence>
<dbReference type="RefSeq" id="WP_090774798.1">
    <property type="nucleotide sequence ID" value="NZ_FMYM01000002.1"/>
</dbReference>
<dbReference type="PANTHER" id="PTHR43163:SF6">
    <property type="entry name" value="DIPEPTIDE TRANSPORT SYSTEM PERMEASE PROTEIN DPPB-RELATED"/>
    <property type="match status" value="1"/>
</dbReference>
<keyword evidence="5 7" id="KW-1133">Transmembrane helix</keyword>
<feature type="transmembrane region" description="Helical" evidence="7">
    <location>
        <begin position="99"/>
        <end position="119"/>
    </location>
</feature>
<keyword evidence="6 7" id="KW-0472">Membrane</keyword>
<feature type="domain" description="ABC transmembrane type-1" evidence="8">
    <location>
        <begin position="95"/>
        <end position="306"/>
    </location>
</feature>
<comment type="similarity">
    <text evidence="7">Belongs to the binding-protein-dependent transport system permease family.</text>
</comment>
<dbReference type="Pfam" id="PF00528">
    <property type="entry name" value="BPD_transp_1"/>
    <property type="match status" value="1"/>
</dbReference>
<comment type="subcellular location">
    <subcellularLocation>
        <location evidence="1 7">Cell membrane</location>
        <topology evidence="1 7">Multi-pass membrane protein</topology>
    </subcellularLocation>
</comment>
<accession>A0A1G6H1S3</accession>
<protein>
    <submittedName>
        <fullName evidence="9">Peptide/nickel transport system permease protein</fullName>
    </submittedName>
</protein>
<evidence type="ECO:0000313" key="9">
    <source>
        <dbReference type="EMBL" id="SDB87855.1"/>
    </source>
</evidence>
<reference evidence="10" key="1">
    <citation type="submission" date="2016-09" db="EMBL/GenBank/DDBJ databases">
        <authorList>
            <person name="Varghese N."/>
            <person name="Submissions S."/>
        </authorList>
    </citation>
    <scope>NUCLEOTIDE SEQUENCE [LARGE SCALE GENOMIC DNA]</scope>
    <source>
        <strain evidence="10">25nlg</strain>
    </source>
</reference>
<evidence type="ECO:0000256" key="7">
    <source>
        <dbReference type="RuleBase" id="RU363032"/>
    </source>
</evidence>
<feature type="transmembrane region" description="Helical" evidence="7">
    <location>
        <begin position="184"/>
        <end position="206"/>
    </location>
</feature>
<keyword evidence="10" id="KW-1185">Reference proteome</keyword>
<dbReference type="InterPro" id="IPR000515">
    <property type="entry name" value="MetI-like"/>
</dbReference>
<dbReference type="STRING" id="1464122.SAMN05421737_102228"/>
<sequence length="320" mass="35802">MWKFIIRRMLIAIPQLFVLSLLIFFLASLMPGDPFTGLIDPSITAERLEELREAHGLNDPWYQQYTRWIGNALQGDFGQSFRFKMPVSELIGQRMLNTAGLGIFTLVFSYLIALPLGIISGRYNDSWADRVISGYTYLGFAIPSFIFGLITLFVFGFNLGWFPTGGSVTPGLEPGTFSYFMSKIHHMLLPAMSLALITVVSTVQYLRSEIIDTKHKEFIQTARAKGASENRVYNHHIFRNSLVPIAAFLGYEIVGVLGGTIFIEMVFSFPGIGKLVIDSLTNRDYSVFSALLLLSGFLSIVGTMLSDIILSIVDPRIRIK</sequence>
<keyword evidence="2 7" id="KW-0813">Transport</keyword>
<dbReference type="PANTHER" id="PTHR43163">
    <property type="entry name" value="DIPEPTIDE TRANSPORT SYSTEM PERMEASE PROTEIN DPPB-RELATED"/>
    <property type="match status" value="1"/>
</dbReference>
<dbReference type="AlphaFoldDB" id="A0A1G6H1S3"/>
<dbReference type="Pfam" id="PF19300">
    <property type="entry name" value="BPD_transp_1_N"/>
    <property type="match status" value="1"/>
</dbReference>
<feature type="transmembrane region" description="Helical" evidence="7">
    <location>
        <begin position="241"/>
        <end position="267"/>
    </location>
</feature>
<gene>
    <name evidence="9" type="ORF">SAMN05421737_102228</name>
</gene>
<dbReference type="Gene3D" id="1.10.3720.10">
    <property type="entry name" value="MetI-like"/>
    <property type="match status" value="1"/>
</dbReference>
<evidence type="ECO:0000313" key="10">
    <source>
        <dbReference type="Proteomes" id="UP000242662"/>
    </source>
</evidence>
<dbReference type="OrthoDB" id="9773683at2"/>